<reference evidence="1" key="1">
    <citation type="submission" date="2020-05" db="EMBL/GenBank/DDBJ databases">
        <title>Evolutionary and genomic comparisons of hybrid uninucleate and nonhybrid Rhizoctonia fungi.</title>
        <authorList>
            <person name="Li C."/>
            <person name="Chen X."/>
        </authorList>
    </citation>
    <scope>NUCLEOTIDE SEQUENCE</scope>
    <source>
        <strain evidence="1">AG-1 IA</strain>
    </source>
</reference>
<evidence type="ECO:0000313" key="1">
    <source>
        <dbReference type="EMBL" id="QRW26616.1"/>
    </source>
</evidence>
<evidence type="ECO:0000313" key="2">
    <source>
        <dbReference type="Proteomes" id="UP000650533"/>
    </source>
</evidence>
<dbReference type="RefSeq" id="XP_043186853.1">
    <property type="nucleotide sequence ID" value="XM_043332092.1"/>
</dbReference>
<dbReference type="GeneID" id="67034555"/>
<dbReference type="KEGG" id="rsx:RhiXN_12277"/>
<accession>A0A8H8PA83</accession>
<gene>
    <name evidence="1" type="ORF">RhiXN_12277</name>
</gene>
<organism evidence="1 2">
    <name type="scientific">Rhizoctonia solani</name>
    <dbReference type="NCBI Taxonomy" id="456999"/>
    <lineage>
        <taxon>Eukaryota</taxon>
        <taxon>Fungi</taxon>
        <taxon>Dikarya</taxon>
        <taxon>Basidiomycota</taxon>
        <taxon>Agaricomycotina</taxon>
        <taxon>Agaricomycetes</taxon>
        <taxon>Cantharellales</taxon>
        <taxon>Ceratobasidiaceae</taxon>
        <taxon>Rhizoctonia</taxon>
    </lineage>
</organism>
<dbReference type="AlphaFoldDB" id="A0A8H8PA83"/>
<dbReference type="Proteomes" id="UP000650533">
    <property type="component" value="Chromosome 15"/>
</dbReference>
<protein>
    <submittedName>
        <fullName evidence="1">Uncharacterized protein</fullName>
    </submittedName>
</protein>
<name>A0A8H8PA83_9AGAM</name>
<proteinExistence type="predicted"/>
<sequence>MDESQLVASDRLKFFWAGCQEIIYNTGRYGLEPMVDPTILASIKTWCDDYLKHSEPLTFVDARGFVQAIIRVYDTVSMPPLNAIGTNVEHLPEAAYIIVAHVTCLSELAAHRSTCVGLLARFRFPQLGSKLLDYLIQIRVMGRSLIAQLGYDFAYGTARQSRNFSASQLWLLLHLADHSATENQKKLRLLLEKDSGLKLATKGVEQVKKDLEWRLLNFYKEDRLDTYSARIVECIHQLRRSQPDQTMATHMEGILQTVPKSCRGLAQFTHTTALDIAVITPLPPSRPISRSSTYSKPEVVLRFVGEPSSIGHSSIDITSYQPGFEDDWRSL</sequence>
<dbReference type="EMBL" id="CP059672">
    <property type="protein sequence ID" value="QRW26616.1"/>
    <property type="molecule type" value="Genomic_DNA"/>
</dbReference>